<dbReference type="AlphaFoldDB" id="V4SGC7"/>
<evidence type="ECO:0000313" key="1">
    <source>
        <dbReference type="EMBL" id="ESR37890.1"/>
    </source>
</evidence>
<dbReference type="InParanoid" id="V4SGC7"/>
<gene>
    <name evidence="1" type="ORF">CICLE_v10029514mg</name>
</gene>
<keyword evidence="2" id="KW-1185">Reference proteome</keyword>
<sequence length="146" mass="16047">MAESIVISSIATSPMLTPAKTRKYWCKELNKLSESHPARVSMEFQPSLGTYCAQIKLCAPVPVGLGLHLHSSHSLHRRRRRRPLSASMICASALQGQTQTITPEAPTTIPNPPGNSHFHLPFSVVIVRSRQHFIQLLAPVTGHLPS</sequence>
<proteinExistence type="predicted"/>
<name>V4SGC7_CITCL</name>
<organism evidence="1 2">
    <name type="scientific">Citrus clementina</name>
    <name type="common">Clementine</name>
    <name type="synonym">Citrus deliciosa x Citrus sinensis</name>
    <dbReference type="NCBI Taxonomy" id="85681"/>
    <lineage>
        <taxon>Eukaryota</taxon>
        <taxon>Viridiplantae</taxon>
        <taxon>Streptophyta</taxon>
        <taxon>Embryophyta</taxon>
        <taxon>Tracheophyta</taxon>
        <taxon>Spermatophyta</taxon>
        <taxon>Magnoliopsida</taxon>
        <taxon>eudicotyledons</taxon>
        <taxon>Gunneridae</taxon>
        <taxon>Pentapetalae</taxon>
        <taxon>rosids</taxon>
        <taxon>malvids</taxon>
        <taxon>Sapindales</taxon>
        <taxon>Rutaceae</taxon>
        <taxon>Aurantioideae</taxon>
        <taxon>Citrus</taxon>
    </lineage>
</organism>
<dbReference type="Gramene" id="ESR37890">
    <property type="protein sequence ID" value="ESR37890"/>
    <property type="gene ID" value="CICLE_v10029514mg"/>
</dbReference>
<protein>
    <submittedName>
        <fullName evidence="1">Uncharacterized protein</fullName>
    </submittedName>
</protein>
<accession>V4SGC7</accession>
<dbReference type="Proteomes" id="UP000030687">
    <property type="component" value="Unassembled WGS sequence"/>
</dbReference>
<evidence type="ECO:0000313" key="2">
    <source>
        <dbReference type="Proteomes" id="UP000030687"/>
    </source>
</evidence>
<dbReference type="EMBL" id="KI536978">
    <property type="protein sequence ID" value="ESR37890.1"/>
    <property type="molecule type" value="Genomic_DNA"/>
</dbReference>
<reference evidence="1 2" key="1">
    <citation type="submission" date="2013-10" db="EMBL/GenBank/DDBJ databases">
        <authorList>
            <consortium name="International Citrus Genome Consortium"/>
            <person name="Jenkins J."/>
            <person name="Schmutz J."/>
            <person name="Prochnik S."/>
            <person name="Rokhsar D."/>
            <person name="Gmitter F."/>
            <person name="Ollitrault P."/>
            <person name="Machado M."/>
            <person name="Talon M."/>
            <person name="Wincker P."/>
            <person name="Jaillon O."/>
            <person name="Morgante M."/>
        </authorList>
    </citation>
    <scope>NUCLEOTIDE SEQUENCE</scope>
    <source>
        <strain evidence="2">cv. Clemenules</strain>
    </source>
</reference>
<dbReference type="KEGG" id="cic:CICLE_v10029514mg"/>